<dbReference type="InterPro" id="IPR011701">
    <property type="entry name" value="MFS"/>
</dbReference>
<keyword evidence="4" id="KW-1133">Transmembrane helix</keyword>
<keyword evidence="3" id="KW-0812">Transmembrane</keyword>
<dbReference type="VEuPathDB" id="FungiDB:RO3G_17110"/>
<organism evidence="8 9">
    <name type="scientific">Rhizopus delemar (strain RA 99-880 / ATCC MYA-4621 / FGSC 9543 / NRRL 43880)</name>
    <name type="common">Mucormycosis agent</name>
    <name type="synonym">Rhizopus arrhizus var. delemar</name>
    <dbReference type="NCBI Taxonomy" id="246409"/>
    <lineage>
        <taxon>Eukaryota</taxon>
        <taxon>Fungi</taxon>
        <taxon>Fungi incertae sedis</taxon>
        <taxon>Mucoromycota</taxon>
        <taxon>Mucoromycotina</taxon>
        <taxon>Mucoromycetes</taxon>
        <taxon>Mucorales</taxon>
        <taxon>Mucorineae</taxon>
        <taxon>Rhizopodaceae</taxon>
        <taxon>Rhizopus</taxon>
    </lineage>
</organism>
<evidence type="ECO:0000256" key="3">
    <source>
        <dbReference type="ARBA" id="ARBA00022692"/>
    </source>
</evidence>
<sequence>MSNSPHFTKHLSPDNSSLISNVNNVDSSEIARENSETSTITEKEDPPYSVFTKNEKAAITTTVSLSAFFSPFSTNIYFPALHVIQQGISPSFWGAMADTWGRRPVYIATFLFYSLASFGAGCSQNYPSLLVMRMLQAVGSSSAIAVGAGTIGDISTPAERGGYMGIYSMLTQLGPLLGPFLDGFFGF</sequence>
<dbReference type="OMA" id="HAGNIAF"/>
<comment type="subcellular location">
    <subcellularLocation>
        <location evidence="1">Membrane</location>
        <topology evidence="1">Multi-pass membrane protein</topology>
    </subcellularLocation>
</comment>
<feature type="region of interest" description="Disordered" evidence="6">
    <location>
        <begin position="1"/>
        <end position="20"/>
    </location>
</feature>
<evidence type="ECO:0000256" key="2">
    <source>
        <dbReference type="ARBA" id="ARBA00022448"/>
    </source>
</evidence>
<dbReference type="InterPro" id="IPR036259">
    <property type="entry name" value="MFS_trans_sf"/>
</dbReference>
<reference evidence="8 9" key="1">
    <citation type="journal article" date="2009" name="PLoS Genet.">
        <title>Genomic analysis of the basal lineage fungus Rhizopus oryzae reveals a whole-genome duplication.</title>
        <authorList>
            <person name="Ma L.-J."/>
            <person name="Ibrahim A.S."/>
            <person name="Skory C."/>
            <person name="Grabherr M.G."/>
            <person name="Burger G."/>
            <person name="Butler M."/>
            <person name="Elias M."/>
            <person name="Idnurm A."/>
            <person name="Lang B.F."/>
            <person name="Sone T."/>
            <person name="Abe A."/>
            <person name="Calvo S.E."/>
            <person name="Corrochano L.M."/>
            <person name="Engels R."/>
            <person name="Fu J."/>
            <person name="Hansberg W."/>
            <person name="Kim J.-M."/>
            <person name="Kodira C.D."/>
            <person name="Koehrsen M.J."/>
            <person name="Liu B."/>
            <person name="Miranda-Saavedra D."/>
            <person name="O'Leary S."/>
            <person name="Ortiz-Castellanos L."/>
            <person name="Poulter R."/>
            <person name="Rodriguez-Romero J."/>
            <person name="Ruiz-Herrera J."/>
            <person name="Shen Y.-Q."/>
            <person name="Zeng Q."/>
            <person name="Galagan J."/>
            <person name="Birren B.W."/>
            <person name="Cuomo C.A."/>
            <person name="Wickes B.L."/>
        </authorList>
    </citation>
    <scope>NUCLEOTIDE SEQUENCE [LARGE SCALE GENOMIC DNA]</scope>
    <source>
        <strain evidence="9">RA 99-880 / ATCC MYA-4621 / FGSC 9543 / NRRL 43880</strain>
    </source>
</reference>
<dbReference type="eggNOG" id="KOG0255">
    <property type="taxonomic scope" value="Eukaryota"/>
</dbReference>
<dbReference type="Proteomes" id="UP000009138">
    <property type="component" value="Unassembled WGS sequence"/>
</dbReference>
<name>I1CVN2_RHIO9</name>
<accession>I1CVN2</accession>
<gene>
    <name evidence="8" type="ORF">RO3G_17110</name>
</gene>
<dbReference type="PROSITE" id="PS50850">
    <property type="entry name" value="MFS"/>
    <property type="match status" value="1"/>
</dbReference>
<dbReference type="Gene3D" id="1.20.1250.20">
    <property type="entry name" value="MFS general substrate transporter like domains"/>
    <property type="match status" value="1"/>
</dbReference>
<dbReference type="InterPro" id="IPR020846">
    <property type="entry name" value="MFS_dom"/>
</dbReference>
<feature type="domain" description="Major facilitator superfamily (MFS) profile" evidence="7">
    <location>
        <begin position="1"/>
        <end position="187"/>
    </location>
</feature>
<dbReference type="InParanoid" id="I1CVN2"/>
<dbReference type="Pfam" id="PF07690">
    <property type="entry name" value="MFS_1"/>
    <property type="match status" value="1"/>
</dbReference>
<evidence type="ECO:0000313" key="8">
    <source>
        <dbReference type="EMBL" id="EIE92512.1"/>
    </source>
</evidence>
<evidence type="ECO:0000256" key="4">
    <source>
        <dbReference type="ARBA" id="ARBA00022989"/>
    </source>
</evidence>
<keyword evidence="2" id="KW-0813">Transport</keyword>
<dbReference type="PANTHER" id="PTHR23502">
    <property type="entry name" value="MAJOR FACILITATOR SUPERFAMILY"/>
    <property type="match status" value="1"/>
</dbReference>
<proteinExistence type="predicted"/>
<evidence type="ECO:0000313" key="9">
    <source>
        <dbReference type="Proteomes" id="UP000009138"/>
    </source>
</evidence>
<dbReference type="RefSeq" id="XP_067527908.1">
    <property type="nucleotide sequence ID" value="XM_067671694.1"/>
</dbReference>
<dbReference type="PANTHER" id="PTHR23502:SF51">
    <property type="entry name" value="QUINIDINE RESISTANCE PROTEIN 1-RELATED"/>
    <property type="match status" value="1"/>
</dbReference>
<keyword evidence="9" id="KW-1185">Reference proteome</keyword>
<dbReference type="AlphaFoldDB" id="I1CVN2"/>
<dbReference type="OrthoDB" id="440553at2759"/>
<dbReference type="EMBL" id="GG669512">
    <property type="protein sequence ID" value="EIE92512.1"/>
    <property type="molecule type" value="Genomic_DNA"/>
</dbReference>
<keyword evidence="5" id="KW-0472">Membrane</keyword>
<evidence type="ECO:0000256" key="6">
    <source>
        <dbReference type="SAM" id="MobiDB-lite"/>
    </source>
</evidence>
<protein>
    <recommendedName>
        <fullName evidence="7">Major facilitator superfamily (MFS) profile domain-containing protein</fullName>
    </recommendedName>
</protein>
<evidence type="ECO:0000259" key="7">
    <source>
        <dbReference type="PROSITE" id="PS50850"/>
    </source>
</evidence>
<dbReference type="GO" id="GO:0022857">
    <property type="term" value="F:transmembrane transporter activity"/>
    <property type="evidence" value="ECO:0007669"/>
    <property type="project" value="InterPro"/>
</dbReference>
<dbReference type="SUPFAM" id="SSF103473">
    <property type="entry name" value="MFS general substrate transporter"/>
    <property type="match status" value="1"/>
</dbReference>
<dbReference type="GO" id="GO:0005886">
    <property type="term" value="C:plasma membrane"/>
    <property type="evidence" value="ECO:0007669"/>
    <property type="project" value="TreeGrafter"/>
</dbReference>
<dbReference type="GeneID" id="93624075"/>
<dbReference type="STRING" id="246409.I1CVN2"/>
<evidence type="ECO:0000256" key="1">
    <source>
        <dbReference type="ARBA" id="ARBA00004141"/>
    </source>
</evidence>
<evidence type="ECO:0000256" key="5">
    <source>
        <dbReference type="ARBA" id="ARBA00023136"/>
    </source>
</evidence>